<comment type="subcellular location">
    <subcellularLocation>
        <location evidence="1">Cell inner membrane</location>
        <topology evidence="1">Single-pass membrane protein</topology>
        <orientation evidence="1">Periplasmic side</orientation>
    </subcellularLocation>
</comment>
<evidence type="ECO:0000256" key="5">
    <source>
        <dbReference type="ARBA" id="ARBA00022519"/>
    </source>
</evidence>
<dbReference type="AlphaFoldDB" id="A0A127M925"/>
<evidence type="ECO:0000256" key="3">
    <source>
        <dbReference type="ARBA" id="ARBA00022448"/>
    </source>
</evidence>
<feature type="region of interest" description="Disordered" evidence="10">
    <location>
        <begin position="136"/>
        <end position="188"/>
    </location>
</feature>
<evidence type="ECO:0000313" key="12">
    <source>
        <dbReference type="EMBL" id="AMO69747.1"/>
    </source>
</evidence>
<dbReference type="Gene3D" id="3.30.1150.10">
    <property type="match status" value="1"/>
</dbReference>
<evidence type="ECO:0000256" key="8">
    <source>
        <dbReference type="ARBA" id="ARBA00022989"/>
    </source>
</evidence>
<dbReference type="NCBIfam" id="TIGR01352">
    <property type="entry name" value="tonB_Cterm"/>
    <property type="match status" value="1"/>
</dbReference>
<feature type="compositionally biased region" description="Pro residues" evidence="10">
    <location>
        <begin position="87"/>
        <end position="96"/>
    </location>
</feature>
<evidence type="ECO:0000256" key="7">
    <source>
        <dbReference type="ARBA" id="ARBA00022927"/>
    </source>
</evidence>
<evidence type="ECO:0000256" key="4">
    <source>
        <dbReference type="ARBA" id="ARBA00022475"/>
    </source>
</evidence>
<feature type="compositionally biased region" description="Basic residues" evidence="10">
    <location>
        <begin position="75"/>
        <end position="86"/>
    </location>
</feature>
<dbReference type="KEGG" id="zal:AZF00_16205"/>
<keyword evidence="4" id="KW-1003">Cell membrane</keyword>
<gene>
    <name evidence="12" type="ORF">AZF00_16205</name>
</gene>
<keyword evidence="8" id="KW-1133">Transmembrane helix</keyword>
<dbReference type="GO" id="GO:0005886">
    <property type="term" value="C:plasma membrane"/>
    <property type="evidence" value="ECO:0007669"/>
    <property type="project" value="UniProtKB-SubCell"/>
</dbReference>
<evidence type="ECO:0000313" key="13">
    <source>
        <dbReference type="Proteomes" id="UP000074119"/>
    </source>
</evidence>
<dbReference type="GO" id="GO:0055085">
    <property type="term" value="P:transmembrane transport"/>
    <property type="evidence" value="ECO:0007669"/>
    <property type="project" value="InterPro"/>
</dbReference>
<protein>
    <recommendedName>
        <fullName evidence="11">TonB C-terminal domain-containing protein</fullName>
    </recommendedName>
</protein>
<dbReference type="InterPro" id="IPR051045">
    <property type="entry name" value="TonB-dependent_transducer"/>
</dbReference>
<dbReference type="EMBL" id="CP014544">
    <property type="protein sequence ID" value="AMO69747.1"/>
    <property type="molecule type" value="Genomic_DNA"/>
</dbReference>
<keyword evidence="3" id="KW-0813">Transport</keyword>
<evidence type="ECO:0000256" key="10">
    <source>
        <dbReference type="SAM" id="MobiDB-lite"/>
    </source>
</evidence>
<dbReference type="InterPro" id="IPR006260">
    <property type="entry name" value="TonB/TolA_C"/>
</dbReference>
<evidence type="ECO:0000256" key="6">
    <source>
        <dbReference type="ARBA" id="ARBA00022692"/>
    </source>
</evidence>
<dbReference type="PROSITE" id="PS52015">
    <property type="entry name" value="TONB_CTD"/>
    <property type="match status" value="1"/>
</dbReference>
<name>A0A127M925_9GAMM</name>
<keyword evidence="9" id="KW-0472">Membrane</keyword>
<dbReference type="InterPro" id="IPR037682">
    <property type="entry name" value="TonB_C"/>
</dbReference>
<dbReference type="RefSeq" id="WP_008252196.1">
    <property type="nucleotide sequence ID" value="NZ_CP014544.1"/>
</dbReference>
<keyword evidence="5" id="KW-0997">Cell inner membrane</keyword>
<keyword evidence="7" id="KW-0653">Protein transport</keyword>
<feature type="region of interest" description="Disordered" evidence="10">
    <location>
        <begin position="65"/>
        <end position="107"/>
    </location>
</feature>
<keyword evidence="6" id="KW-0812">Transmembrane</keyword>
<dbReference type="Pfam" id="PF03544">
    <property type="entry name" value="TonB_C"/>
    <property type="match status" value="1"/>
</dbReference>
<feature type="compositionally biased region" description="Basic and acidic residues" evidence="10">
    <location>
        <begin position="144"/>
        <end position="155"/>
    </location>
</feature>
<feature type="compositionally biased region" description="Polar residues" evidence="10">
    <location>
        <begin position="157"/>
        <end position="167"/>
    </location>
</feature>
<sequence>MRQLPWIIAFVFAVGVHASLLYLAEQSPRPTPLIGADAEGRDGLEIGLGMSGSYADVAKHIAQSKVVPEPSPAPKPKHQPAPKLKPKPAPAKPPTKPQVKPAEKAAQLPEKIATSISAPTAQVTAEAAVHGYQSAVDTSASRQAKAETAKPEEATAHQNTSPDTSTKAMVRASGSGKQRSAGGKQGDSSHYFSRVMAQLSHYKTYPPELKKRKTQGVVTLKFGIRRSGEIFAASIKTSSGHGALDDAALQMLADASPLPPLPASIKKEEIHLVIPIEYSLITNDFHED</sequence>
<comment type="similarity">
    <text evidence="2">Belongs to the TonB family.</text>
</comment>
<dbReference type="PANTHER" id="PTHR33446">
    <property type="entry name" value="PROTEIN TONB-RELATED"/>
    <property type="match status" value="1"/>
</dbReference>
<dbReference type="GO" id="GO:0015031">
    <property type="term" value="P:protein transport"/>
    <property type="evidence" value="ECO:0007669"/>
    <property type="project" value="UniProtKB-KW"/>
</dbReference>
<evidence type="ECO:0000256" key="2">
    <source>
        <dbReference type="ARBA" id="ARBA00006555"/>
    </source>
</evidence>
<dbReference type="Proteomes" id="UP000074119">
    <property type="component" value="Chromosome"/>
</dbReference>
<evidence type="ECO:0000259" key="11">
    <source>
        <dbReference type="PROSITE" id="PS52015"/>
    </source>
</evidence>
<dbReference type="STRING" id="1470434.AZF00_16205"/>
<accession>A0A127M925</accession>
<organism evidence="12 13">
    <name type="scientific">Zhongshania aliphaticivorans</name>
    <dbReference type="NCBI Taxonomy" id="1470434"/>
    <lineage>
        <taxon>Bacteria</taxon>
        <taxon>Pseudomonadati</taxon>
        <taxon>Pseudomonadota</taxon>
        <taxon>Gammaproteobacteria</taxon>
        <taxon>Cellvibrionales</taxon>
        <taxon>Spongiibacteraceae</taxon>
        <taxon>Zhongshania</taxon>
    </lineage>
</organism>
<evidence type="ECO:0000256" key="1">
    <source>
        <dbReference type="ARBA" id="ARBA00004383"/>
    </source>
</evidence>
<proteinExistence type="inferred from homology"/>
<dbReference type="SUPFAM" id="SSF74653">
    <property type="entry name" value="TolA/TonB C-terminal domain"/>
    <property type="match status" value="1"/>
</dbReference>
<reference evidence="12 13" key="1">
    <citation type="submission" date="2015-12" db="EMBL/GenBank/DDBJ databases">
        <authorList>
            <person name="Shamseldin A."/>
            <person name="Moawad H."/>
            <person name="Abd El-Rahim W.M."/>
            <person name="Sadowsky M.J."/>
        </authorList>
    </citation>
    <scope>NUCLEOTIDE SEQUENCE [LARGE SCALE GENOMIC DNA]</scope>
    <source>
        <strain evidence="12 13">SM2</strain>
    </source>
</reference>
<feature type="domain" description="TonB C-terminal" evidence="11">
    <location>
        <begin position="190"/>
        <end position="287"/>
    </location>
</feature>
<evidence type="ECO:0000256" key="9">
    <source>
        <dbReference type="ARBA" id="ARBA00023136"/>
    </source>
</evidence>